<keyword evidence="2" id="KW-1185">Reference proteome</keyword>
<comment type="caution">
    <text evidence="1">The sequence shown here is derived from an EMBL/GenBank/DDBJ whole genome shotgun (WGS) entry which is preliminary data.</text>
</comment>
<sequence length="144" mass="16179">MLNINPETVCQIIQLAREFHAKEEVVIPETPDSPADDWGLQVLADHSGDLSYQFTRDLIAELELDQQVTLVALMWLGRGDFGDDDWKEALMTALDERSPHTAEYLLSTPLVADYLEEGLRVHGYGCEEPEDLRGYGINRDSGSD</sequence>
<reference evidence="1 2" key="1">
    <citation type="journal article" date="2014" name="Int. J. Syst. Evol. Microbiol.">
        <title>Complete genome sequence of Corynebacterium casei LMG S-19264T (=DSM 44701T), isolated from a smear-ripened cheese.</title>
        <authorList>
            <consortium name="US DOE Joint Genome Institute (JGI-PGF)"/>
            <person name="Walter F."/>
            <person name="Albersmeier A."/>
            <person name="Kalinowski J."/>
            <person name="Ruckert C."/>
        </authorList>
    </citation>
    <scope>NUCLEOTIDE SEQUENCE [LARGE SCALE GENOMIC DNA]</scope>
    <source>
        <strain evidence="1 2">CGMCC 1.7286</strain>
    </source>
</reference>
<proteinExistence type="predicted"/>
<evidence type="ECO:0000313" key="1">
    <source>
        <dbReference type="EMBL" id="GGO79999.1"/>
    </source>
</evidence>
<dbReference type="Proteomes" id="UP000599578">
    <property type="component" value="Unassembled WGS sequence"/>
</dbReference>
<name>A0A917ZDM0_9GAMM</name>
<dbReference type="Pfam" id="PF12616">
    <property type="entry name" value="DUF3775"/>
    <property type="match status" value="1"/>
</dbReference>
<dbReference type="AlphaFoldDB" id="A0A917ZDM0"/>
<accession>A0A917ZDM0</accession>
<organism evidence="1 2">
    <name type="scientific">Marinobacterium nitratireducens</name>
    <dbReference type="NCBI Taxonomy" id="518897"/>
    <lineage>
        <taxon>Bacteria</taxon>
        <taxon>Pseudomonadati</taxon>
        <taxon>Pseudomonadota</taxon>
        <taxon>Gammaproteobacteria</taxon>
        <taxon>Oceanospirillales</taxon>
        <taxon>Oceanospirillaceae</taxon>
        <taxon>Marinobacterium</taxon>
    </lineage>
</organism>
<dbReference type="InterPro" id="IPR022254">
    <property type="entry name" value="DUF3775"/>
</dbReference>
<gene>
    <name evidence="1" type="ORF">GCM10011348_15700</name>
</gene>
<evidence type="ECO:0008006" key="3">
    <source>
        <dbReference type="Google" id="ProtNLM"/>
    </source>
</evidence>
<dbReference type="EMBL" id="BMLT01000003">
    <property type="protein sequence ID" value="GGO79999.1"/>
    <property type="molecule type" value="Genomic_DNA"/>
</dbReference>
<dbReference type="RefSeq" id="WP_188860024.1">
    <property type="nucleotide sequence ID" value="NZ_BMLT01000003.1"/>
</dbReference>
<evidence type="ECO:0000313" key="2">
    <source>
        <dbReference type="Proteomes" id="UP000599578"/>
    </source>
</evidence>
<protein>
    <recommendedName>
        <fullName evidence="3">DUF3775 domain-containing protein</fullName>
    </recommendedName>
</protein>